<sequence length="169" mass="18381">MTNCVGLSLSATVSAGGATLSRSRGGTVEAAHGGISTSFVDHELDDMDELFVRCHPSWLLAIGEHSHTLLSWTPDDPEIRDLPPIARLDLPGYDPGGLHRIGFFDVDEASCLVESEVGFCLVHRKKGLLWEDVHDDQTRRVTSVSNGVIRTDSENGSDIYSLTDGSYVR</sequence>
<evidence type="ECO:0000313" key="2">
    <source>
        <dbReference type="Proteomes" id="UP000007947"/>
    </source>
</evidence>
<name>F5XQB9_MICPN</name>
<dbReference type="Proteomes" id="UP000007947">
    <property type="component" value="Chromosome"/>
</dbReference>
<evidence type="ECO:0000313" key="1">
    <source>
        <dbReference type="EMBL" id="BAK34419.1"/>
    </source>
</evidence>
<dbReference type="HOGENOM" id="CLU_1576700_0_0_11"/>
<proteinExistence type="predicted"/>
<dbReference type="STRING" id="1032480.MLP_14050"/>
<dbReference type="KEGG" id="mph:MLP_14050"/>
<reference evidence="1 2" key="1">
    <citation type="submission" date="2011-05" db="EMBL/GenBank/DDBJ databases">
        <title>Whole genome sequence of Microlunatus phosphovorus NM-1.</title>
        <authorList>
            <person name="Hosoyama A."/>
            <person name="Sasaki K."/>
            <person name="Harada T."/>
            <person name="Igarashi R."/>
            <person name="Kawakoshi A."/>
            <person name="Sasagawa M."/>
            <person name="Fukada J."/>
            <person name="Nakamura S."/>
            <person name="Katano Y."/>
            <person name="Hanada S."/>
            <person name="Kamagata Y."/>
            <person name="Nakamura N."/>
            <person name="Yamazaki S."/>
            <person name="Fujita N."/>
        </authorList>
    </citation>
    <scope>NUCLEOTIDE SEQUENCE [LARGE SCALE GENOMIC DNA]</scope>
    <source>
        <strain evidence="2">ATCC 700054 / DSM 10555 / JCM 9379 / NBRC 101784 / NCIMB 13414 / VKM Ac-1990 / NM-1</strain>
    </source>
</reference>
<gene>
    <name evidence="1" type="ordered locus">MLP_14050</name>
</gene>
<keyword evidence="2" id="KW-1185">Reference proteome</keyword>
<organism evidence="1 2">
    <name type="scientific">Microlunatus phosphovorus (strain ATCC 700054 / DSM 10555 / JCM 9379 / NBRC 101784 / NCIMB 13414 / VKM Ac-1990 / NM-1)</name>
    <dbReference type="NCBI Taxonomy" id="1032480"/>
    <lineage>
        <taxon>Bacteria</taxon>
        <taxon>Bacillati</taxon>
        <taxon>Actinomycetota</taxon>
        <taxon>Actinomycetes</taxon>
        <taxon>Propionibacteriales</taxon>
        <taxon>Propionibacteriaceae</taxon>
        <taxon>Microlunatus</taxon>
    </lineage>
</organism>
<dbReference type="AlphaFoldDB" id="F5XQB9"/>
<dbReference type="EMBL" id="AP012204">
    <property type="protein sequence ID" value="BAK34419.1"/>
    <property type="molecule type" value="Genomic_DNA"/>
</dbReference>
<protein>
    <submittedName>
        <fullName evidence="1">Uncharacterized protein</fullName>
    </submittedName>
</protein>
<accession>F5XQB9</accession>